<dbReference type="Proteomes" id="UP000516160">
    <property type="component" value="Chromosome"/>
</dbReference>
<evidence type="ECO:0000313" key="7">
    <source>
        <dbReference type="EMBL" id="QNO15616.1"/>
    </source>
</evidence>
<comment type="similarity">
    <text evidence="1 6">Belongs to the glutaminase family.</text>
</comment>
<keyword evidence="8" id="KW-1185">Reference proteome</keyword>
<organism evidence="7 8">
    <name type="scientific">Alkalicella caledoniensis</name>
    <dbReference type="NCBI Taxonomy" id="2731377"/>
    <lineage>
        <taxon>Bacteria</taxon>
        <taxon>Bacillati</taxon>
        <taxon>Bacillota</taxon>
        <taxon>Clostridia</taxon>
        <taxon>Eubacteriales</taxon>
        <taxon>Proteinivoracaceae</taxon>
        <taxon>Alkalicella</taxon>
    </lineage>
</organism>
<comment type="subunit">
    <text evidence="2 6">Homotetramer.</text>
</comment>
<evidence type="ECO:0000256" key="2">
    <source>
        <dbReference type="ARBA" id="ARBA00011881"/>
    </source>
</evidence>
<dbReference type="GO" id="GO:0006543">
    <property type="term" value="P:L-glutamine catabolic process"/>
    <property type="evidence" value="ECO:0007669"/>
    <property type="project" value="TreeGrafter"/>
</dbReference>
<dbReference type="GO" id="GO:0006537">
    <property type="term" value="P:glutamate biosynthetic process"/>
    <property type="evidence" value="ECO:0007669"/>
    <property type="project" value="TreeGrafter"/>
</dbReference>
<dbReference type="AlphaFoldDB" id="A0A7G9WAA4"/>
<evidence type="ECO:0000256" key="3">
    <source>
        <dbReference type="ARBA" id="ARBA00012918"/>
    </source>
</evidence>
<evidence type="ECO:0000256" key="1">
    <source>
        <dbReference type="ARBA" id="ARBA00011076"/>
    </source>
</evidence>
<dbReference type="RefSeq" id="WP_213166020.1">
    <property type="nucleotide sequence ID" value="NZ_CP058559.1"/>
</dbReference>
<comment type="catalytic activity">
    <reaction evidence="5 6">
        <text>L-glutamine + H2O = L-glutamate + NH4(+)</text>
        <dbReference type="Rhea" id="RHEA:15889"/>
        <dbReference type="ChEBI" id="CHEBI:15377"/>
        <dbReference type="ChEBI" id="CHEBI:28938"/>
        <dbReference type="ChEBI" id="CHEBI:29985"/>
        <dbReference type="ChEBI" id="CHEBI:58359"/>
        <dbReference type="EC" id="3.5.1.2"/>
    </reaction>
</comment>
<reference evidence="7 8" key="1">
    <citation type="submission" date="2020-07" db="EMBL/GenBank/DDBJ databases">
        <title>Alkalicella. sp. LB2 genome.</title>
        <authorList>
            <person name="Postec A."/>
            <person name="Quemeneur M."/>
        </authorList>
    </citation>
    <scope>NUCLEOTIDE SEQUENCE [LARGE SCALE GENOMIC DNA]</scope>
    <source>
        <strain evidence="7 8">LB2</strain>
    </source>
</reference>
<dbReference type="InterPro" id="IPR015868">
    <property type="entry name" value="Glutaminase"/>
</dbReference>
<accession>A0A7G9WAA4</accession>
<dbReference type="Pfam" id="PF04960">
    <property type="entry name" value="Glutaminase"/>
    <property type="match status" value="1"/>
</dbReference>
<dbReference type="KEGG" id="acae:HYG86_12950"/>
<dbReference type="NCBIfam" id="TIGR03814">
    <property type="entry name" value="Gln_ase"/>
    <property type="match status" value="1"/>
</dbReference>
<feature type="binding site" evidence="6">
    <location>
        <position position="116"/>
    </location>
    <ligand>
        <name>substrate</name>
    </ligand>
</feature>
<dbReference type="EC" id="3.5.1.2" evidence="3 6"/>
<sequence>MRELEKLLTNITEKNKEYCKEGKVASYIPALARQKFDMLGAVIVDLDNNIYSAGDVNEKFTLQSVSKIFTLMIAIMDNSVEEVFSKVGMEPTGDPFNSIVKLETMNPSKPLNPMINAGAIAISSMIKGKDNEERYNRVVDFIESVIGEPVTLNEAVYLSEKATGDRNRAAAYFMKDVGVIEEDVEEVLDLYFKHCSIEVDCIGLAKLGAILANQGICPTTGERVVPKEVTQLCKSFMITCGMYNSSGEFAIKVGIPAKSGVGGGIMAVVPNKYGIGVWGPALDAKGNSIAGIKVLEDLSKELDLSIF</sequence>
<dbReference type="Gene3D" id="3.40.710.10">
    <property type="entry name" value="DD-peptidase/beta-lactamase superfamily"/>
    <property type="match status" value="1"/>
</dbReference>
<keyword evidence="6" id="KW-0007">Acetylation</keyword>
<dbReference type="HAMAP" id="MF_00313">
    <property type="entry name" value="Glutaminase"/>
    <property type="match status" value="1"/>
</dbReference>
<feature type="binding site" evidence="6">
    <location>
        <position position="160"/>
    </location>
    <ligand>
        <name>substrate</name>
    </ligand>
</feature>
<keyword evidence="4 6" id="KW-0378">Hydrolase</keyword>
<dbReference type="SUPFAM" id="SSF56601">
    <property type="entry name" value="beta-lactamase/transpeptidase-like"/>
    <property type="match status" value="1"/>
</dbReference>
<name>A0A7G9WAA4_ALKCA</name>
<feature type="binding site" evidence="6">
    <location>
        <position position="261"/>
    </location>
    <ligand>
        <name>substrate</name>
    </ligand>
</feature>
<dbReference type="FunFam" id="3.40.710.10:FF:000005">
    <property type="entry name" value="Glutaminase"/>
    <property type="match status" value="1"/>
</dbReference>
<protein>
    <recommendedName>
        <fullName evidence="3 6">Glutaminase</fullName>
        <ecNumber evidence="3 6">3.5.1.2</ecNumber>
    </recommendedName>
</protein>
<evidence type="ECO:0000256" key="4">
    <source>
        <dbReference type="ARBA" id="ARBA00022801"/>
    </source>
</evidence>
<feature type="binding site" evidence="6">
    <location>
        <position position="243"/>
    </location>
    <ligand>
        <name>substrate</name>
    </ligand>
</feature>
<dbReference type="InterPro" id="IPR012338">
    <property type="entry name" value="Beta-lactam/transpept-like"/>
</dbReference>
<gene>
    <name evidence="6 7" type="primary">glsA</name>
    <name evidence="7" type="ORF">HYG86_12950</name>
</gene>
<dbReference type="PANTHER" id="PTHR12544">
    <property type="entry name" value="GLUTAMINASE"/>
    <property type="match status" value="1"/>
</dbReference>
<evidence type="ECO:0000313" key="8">
    <source>
        <dbReference type="Proteomes" id="UP000516160"/>
    </source>
</evidence>
<dbReference type="EMBL" id="CP058559">
    <property type="protein sequence ID" value="QNO15616.1"/>
    <property type="molecule type" value="Genomic_DNA"/>
</dbReference>
<proteinExistence type="inferred from homology"/>
<dbReference type="GO" id="GO:0004359">
    <property type="term" value="F:glutaminase activity"/>
    <property type="evidence" value="ECO:0007669"/>
    <property type="project" value="UniProtKB-UniRule"/>
</dbReference>
<evidence type="ECO:0000256" key="5">
    <source>
        <dbReference type="ARBA" id="ARBA00049534"/>
    </source>
</evidence>
<dbReference type="PANTHER" id="PTHR12544:SF29">
    <property type="entry name" value="GLUTAMINASE"/>
    <property type="match status" value="1"/>
</dbReference>
<feature type="binding site" evidence="6">
    <location>
        <position position="191"/>
    </location>
    <ligand>
        <name>substrate</name>
    </ligand>
</feature>
<feature type="binding site" evidence="6">
    <location>
        <position position="167"/>
    </location>
    <ligand>
        <name>substrate</name>
    </ligand>
</feature>
<evidence type="ECO:0000256" key="6">
    <source>
        <dbReference type="HAMAP-Rule" id="MF_00313"/>
    </source>
</evidence>
<feature type="binding site" evidence="6">
    <location>
        <position position="64"/>
    </location>
    <ligand>
        <name>substrate</name>
    </ligand>
</feature>